<dbReference type="RefSeq" id="WP_012015675.1">
    <property type="nucleotide sequence ID" value="NC_009380.1"/>
</dbReference>
<dbReference type="STRING" id="369723.Strop_4483"/>
<gene>
    <name evidence="3" type="ordered locus">Strop_4483</name>
</gene>
<dbReference type="HOGENOM" id="CLU_064270_0_0_11"/>
<evidence type="ECO:0000313" key="3">
    <source>
        <dbReference type="EMBL" id="ABP56911.1"/>
    </source>
</evidence>
<accession>A4XDA4</accession>
<dbReference type="PATRIC" id="fig|369723.5.peg.4635"/>
<feature type="compositionally biased region" description="Low complexity" evidence="1">
    <location>
        <begin position="196"/>
        <end position="230"/>
    </location>
</feature>
<keyword evidence="2" id="KW-1133">Transmembrane helix</keyword>
<dbReference type="EMBL" id="CP000667">
    <property type="protein sequence ID" value="ABP56911.1"/>
    <property type="molecule type" value="Genomic_DNA"/>
</dbReference>
<reference evidence="4" key="1">
    <citation type="journal article" date="2007" name="Proc. Natl. Acad. Sci. U.S.A.">
        <title>Genome sequencing reveals complex secondary metabolome in the marine actinomycete Salinispora tropica.</title>
        <authorList>
            <person name="Udwary D.W."/>
            <person name="Zeigler L."/>
            <person name="Asolkar R.N."/>
            <person name="Singan V."/>
            <person name="Lapidus A."/>
            <person name="Fenical W."/>
            <person name="Jensen P.R."/>
            <person name="Moore B.S."/>
        </authorList>
    </citation>
    <scope>NUCLEOTIDE SEQUENCE [LARGE SCALE GENOMIC DNA]</scope>
    <source>
        <strain evidence="4">ATCC BAA-916 / DSM 44818 / CNB-440</strain>
    </source>
</reference>
<feature type="compositionally biased region" description="Basic residues" evidence="1">
    <location>
        <begin position="120"/>
        <end position="136"/>
    </location>
</feature>
<name>A4XDA4_SALTO</name>
<feature type="compositionally biased region" description="Gly residues" evidence="1">
    <location>
        <begin position="231"/>
        <end position="246"/>
    </location>
</feature>
<dbReference type="KEGG" id="stp:Strop_4483"/>
<evidence type="ECO:0000256" key="2">
    <source>
        <dbReference type="SAM" id="Phobius"/>
    </source>
</evidence>
<evidence type="ECO:0000313" key="4">
    <source>
        <dbReference type="Proteomes" id="UP000000235"/>
    </source>
</evidence>
<sequence>MTKGQLPGGGTVFGNGRRKTQGQLAKIELSRGFGHLKRAAGHATNGTGATVGPRVRAAQSAVAPTALVVRDRAASGYVSTVAALAPLAIAVRSAQAEAAGRAVAGRSAAAVKPATTGKKTQAKKARARRAKKRSGRGRMAGLLTAGAVVGLVGAVALRRRYERREWVEYDPVPSLEPMQAEMDTIEVTTRTPAEQTAPAASTANADAATPAGSASDAATGGTTTSGTSGKAAGGGTATGGTSGKAAGGTAKTNSGRRSGATPTDKVPATPTDKVPATPADKVPATTEGTRNSAGRPTNDLSKAMKNGRH</sequence>
<dbReference type="AlphaFoldDB" id="A4XDA4"/>
<feature type="region of interest" description="Disordered" evidence="1">
    <location>
        <begin position="190"/>
        <end position="309"/>
    </location>
</feature>
<dbReference type="Proteomes" id="UP000000235">
    <property type="component" value="Chromosome"/>
</dbReference>
<feature type="region of interest" description="Disordered" evidence="1">
    <location>
        <begin position="114"/>
        <end position="138"/>
    </location>
</feature>
<organism evidence="3 4">
    <name type="scientific">Salinispora tropica (strain ATCC BAA-916 / DSM 44818 / JCM 13857 / NBRC 105044 / CNB-440)</name>
    <dbReference type="NCBI Taxonomy" id="369723"/>
    <lineage>
        <taxon>Bacteria</taxon>
        <taxon>Bacillati</taxon>
        <taxon>Actinomycetota</taxon>
        <taxon>Actinomycetes</taxon>
        <taxon>Micromonosporales</taxon>
        <taxon>Micromonosporaceae</taxon>
        <taxon>Salinispora</taxon>
    </lineage>
</organism>
<proteinExistence type="predicted"/>
<dbReference type="eggNOG" id="ENOG502ZG5Q">
    <property type="taxonomic scope" value="Bacteria"/>
</dbReference>
<feature type="compositionally biased region" description="Polar residues" evidence="1">
    <location>
        <begin position="286"/>
        <end position="300"/>
    </location>
</feature>
<keyword evidence="4" id="KW-1185">Reference proteome</keyword>
<evidence type="ECO:0000256" key="1">
    <source>
        <dbReference type="SAM" id="MobiDB-lite"/>
    </source>
</evidence>
<keyword evidence="2" id="KW-0472">Membrane</keyword>
<keyword evidence="2" id="KW-0812">Transmembrane</keyword>
<protein>
    <submittedName>
        <fullName evidence="3">Uncharacterized protein</fullName>
    </submittedName>
</protein>
<feature type="transmembrane region" description="Helical" evidence="2">
    <location>
        <begin position="139"/>
        <end position="157"/>
    </location>
</feature>